<comment type="caution">
    <text evidence="3">The sequence shown here is derived from an EMBL/GenBank/DDBJ whole genome shotgun (WGS) entry which is preliminary data.</text>
</comment>
<reference evidence="3 4" key="1">
    <citation type="submission" date="2023-11" db="EMBL/GenBank/DDBJ databases">
        <title>Halocaridina rubra genome assembly.</title>
        <authorList>
            <person name="Smith C."/>
        </authorList>
    </citation>
    <scope>NUCLEOTIDE SEQUENCE [LARGE SCALE GENOMIC DNA]</scope>
    <source>
        <strain evidence="3">EP-1</strain>
        <tissue evidence="3">Whole</tissue>
    </source>
</reference>
<gene>
    <name evidence="3" type="ORF">SK128_009764</name>
</gene>
<organism evidence="3 4">
    <name type="scientific">Halocaridina rubra</name>
    <name type="common">Hawaiian red shrimp</name>
    <dbReference type="NCBI Taxonomy" id="373956"/>
    <lineage>
        <taxon>Eukaryota</taxon>
        <taxon>Metazoa</taxon>
        <taxon>Ecdysozoa</taxon>
        <taxon>Arthropoda</taxon>
        <taxon>Crustacea</taxon>
        <taxon>Multicrustacea</taxon>
        <taxon>Malacostraca</taxon>
        <taxon>Eumalacostraca</taxon>
        <taxon>Eucarida</taxon>
        <taxon>Decapoda</taxon>
        <taxon>Pleocyemata</taxon>
        <taxon>Caridea</taxon>
        <taxon>Atyoidea</taxon>
        <taxon>Atyidae</taxon>
        <taxon>Halocaridina</taxon>
    </lineage>
</organism>
<keyword evidence="4" id="KW-1185">Reference proteome</keyword>
<dbReference type="AlphaFoldDB" id="A0AAN8X3S6"/>
<evidence type="ECO:0000313" key="4">
    <source>
        <dbReference type="Proteomes" id="UP001381693"/>
    </source>
</evidence>
<evidence type="ECO:0000313" key="3">
    <source>
        <dbReference type="EMBL" id="KAK7077416.1"/>
    </source>
</evidence>
<protein>
    <submittedName>
        <fullName evidence="3">Uncharacterized protein</fullName>
    </submittedName>
</protein>
<dbReference type="EMBL" id="JAXCGZ010008907">
    <property type="protein sequence ID" value="KAK7077416.1"/>
    <property type="molecule type" value="Genomic_DNA"/>
</dbReference>
<keyword evidence="2" id="KW-0472">Membrane</keyword>
<keyword evidence="2" id="KW-0812">Transmembrane</keyword>
<feature type="compositionally biased region" description="Polar residues" evidence="1">
    <location>
        <begin position="115"/>
        <end position="124"/>
    </location>
</feature>
<name>A0AAN8X3S6_HALRR</name>
<evidence type="ECO:0000256" key="1">
    <source>
        <dbReference type="SAM" id="MobiDB-lite"/>
    </source>
</evidence>
<proteinExistence type="predicted"/>
<feature type="transmembrane region" description="Helical" evidence="2">
    <location>
        <begin position="12"/>
        <end position="28"/>
    </location>
</feature>
<feature type="region of interest" description="Disordered" evidence="1">
    <location>
        <begin position="104"/>
        <end position="124"/>
    </location>
</feature>
<accession>A0AAN8X3S6</accession>
<keyword evidence="2" id="KW-1133">Transmembrane helix</keyword>
<dbReference type="Proteomes" id="UP001381693">
    <property type="component" value="Unassembled WGS sequence"/>
</dbReference>
<evidence type="ECO:0000256" key="2">
    <source>
        <dbReference type="SAM" id="Phobius"/>
    </source>
</evidence>
<sequence>MTTKKRWSQGTALGTFTVCVCLIVYIFHTGERFLNEGSSGYHRNRNTTTSTNAKIEENKNNITAYNKTVHRSPKPRHDCNNIAAASQLAKGDFFPITTENNTRGSVARRLRSPDDSTSIGPSLSTKISGKNSFFSGQPVQNC</sequence>